<evidence type="ECO:0008006" key="4">
    <source>
        <dbReference type="Google" id="ProtNLM"/>
    </source>
</evidence>
<dbReference type="RefSeq" id="WP_114104154.1">
    <property type="nucleotide sequence ID" value="NZ_JPWF01000019.1"/>
</dbReference>
<dbReference type="SUPFAM" id="SSF48452">
    <property type="entry name" value="TPR-like"/>
    <property type="match status" value="2"/>
</dbReference>
<evidence type="ECO:0000313" key="2">
    <source>
        <dbReference type="EMBL" id="RCK31719.1"/>
    </source>
</evidence>
<name>A0A367W1H5_9PROT</name>
<comment type="caution">
    <text evidence="2">The sequence shown here is derived from an EMBL/GenBank/DDBJ whole genome shotgun (WGS) entry which is preliminary data.</text>
</comment>
<dbReference type="Gene3D" id="1.25.40.10">
    <property type="entry name" value="Tetratricopeptide repeat domain"/>
    <property type="match status" value="1"/>
</dbReference>
<dbReference type="PANTHER" id="PTHR12788">
    <property type="entry name" value="PROTEIN-TYROSINE SULFOTRANSFERASE 2"/>
    <property type="match status" value="1"/>
</dbReference>
<protein>
    <recommendedName>
        <fullName evidence="4">Sulfotransferase</fullName>
    </recommendedName>
</protein>
<dbReference type="InterPro" id="IPR027417">
    <property type="entry name" value="P-loop_NTPase"/>
</dbReference>
<dbReference type="OrthoDB" id="9800698at2"/>
<evidence type="ECO:0000256" key="1">
    <source>
        <dbReference type="ARBA" id="ARBA00022679"/>
    </source>
</evidence>
<reference evidence="2 3" key="1">
    <citation type="submission" date="2014-07" db="EMBL/GenBank/DDBJ databases">
        <title>Draft genome sequence of Thalassospira profundimaris 35.</title>
        <authorList>
            <person name="Lai Q."/>
            <person name="Shao Z."/>
        </authorList>
    </citation>
    <scope>NUCLEOTIDE SEQUENCE [LARGE SCALE GENOMIC DNA]</scope>
    <source>
        <strain evidence="2 3">35</strain>
    </source>
</reference>
<keyword evidence="1" id="KW-0808">Transferase</keyword>
<sequence>MSGTNAPNPDDVLKKAQQLWAKNKIDEAHQICATCLRANPNHGPLLHFFAGILEKKGNIFGALKHLEFACKSPAPQNQYFLDLAALMIRQNMFMESQNVLNVAMKRDPGDSEIQSQLAHVLILNGFFDQGVKLFNHVLSETPGDWQRWDLYARTIAKSSRPAQAGALFDQALEVAHAAANKPTTSITPPQNSDLARLEMNRAEHLKTIGDIEGCKTAVRTAIGHSRYHARAWTELASLKAFGDEDFTMVETMIRSDQTKLSNSDLQHLYYALGLAHMTRGDGKLAMGYYVKANRLQRDQINYDEGLTLGYLKHLPEYFTPEIIAQHALTENGDEQQFIFIVGMPRSGSTLLEQILDQHSDAFGVGEIRTMPNLVKRIYGELFPSQPIHEKFLTDPKRLEFLAKAYRAEVLRTLPPEAIRNGKGPRYIVDKMLGNFVSAGLIAMAFPNSKIIHSRRDPIDTAFSCFTHFFGDGHKHLCDLREIGRFYLSYRDLMAYWETILTPEQLITVDYEKVIDDLEGEARRLIEFLGLGWQEACLEFYATKREVRTHSALEVRKPVYRSSMERWRPYQDDLVPLFEELGVQPD</sequence>
<dbReference type="Gene3D" id="3.40.50.300">
    <property type="entry name" value="P-loop containing nucleotide triphosphate hydrolases"/>
    <property type="match status" value="1"/>
</dbReference>
<gene>
    <name evidence="2" type="ORF">TH19_20800</name>
</gene>
<dbReference type="InterPro" id="IPR026634">
    <property type="entry name" value="TPST-like"/>
</dbReference>
<dbReference type="PANTHER" id="PTHR12788:SF10">
    <property type="entry name" value="PROTEIN-TYROSINE SULFOTRANSFERASE"/>
    <property type="match status" value="1"/>
</dbReference>
<dbReference type="AlphaFoldDB" id="A0A367W1H5"/>
<dbReference type="Pfam" id="PF13469">
    <property type="entry name" value="Sulfotransfer_3"/>
    <property type="match status" value="1"/>
</dbReference>
<dbReference type="InterPro" id="IPR011990">
    <property type="entry name" value="TPR-like_helical_dom_sf"/>
</dbReference>
<proteinExistence type="predicted"/>
<accession>A0A367W1H5</accession>
<dbReference type="GO" id="GO:0008476">
    <property type="term" value="F:protein-tyrosine sulfotransferase activity"/>
    <property type="evidence" value="ECO:0007669"/>
    <property type="project" value="InterPro"/>
</dbReference>
<organism evidence="2 3">
    <name type="scientific">Thalassospira profundimaris</name>
    <dbReference type="NCBI Taxonomy" id="502049"/>
    <lineage>
        <taxon>Bacteria</taxon>
        <taxon>Pseudomonadati</taxon>
        <taxon>Pseudomonadota</taxon>
        <taxon>Alphaproteobacteria</taxon>
        <taxon>Rhodospirillales</taxon>
        <taxon>Thalassospiraceae</taxon>
        <taxon>Thalassospira</taxon>
    </lineage>
</organism>
<dbReference type="EMBL" id="JPWF01000019">
    <property type="protein sequence ID" value="RCK31719.1"/>
    <property type="molecule type" value="Genomic_DNA"/>
</dbReference>
<evidence type="ECO:0000313" key="3">
    <source>
        <dbReference type="Proteomes" id="UP000253226"/>
    </source>
</evidence>
<dbReference type="Proteomes" id="UP000253226">
    <property type="component" value="Unassembled WGS sequence"/>
</dbReference>
<dbReference type="SUPFAM" id="SSF52540">
    <property type="entry name" value="P-loop containing nucleoside triphosphate hydrolases"/>
    <property type="match status" value="1"/>
</dbReference>